<evidence type="ECO:0000256" key="1">
    <source>
        <dbReference type="SAM" id="Phobius"/>
    </source>
</evidence>
<protein>
    <submittedName>
        <fullName evidence="2">Uncharacterized protein</fullName>
    </submittedName>
</protein>
<comment type="caution">
    <text evidence="2">The sequence shown here is derived from an EMBL/GenBank/DDBJ whole genome shotgun (WGS) entry which is preliminary data.</text>
</comment>
<proteinExistence type="predicted"/>
<evidence type="ECO:0000313" key="2">
    <source>
        <dbReference type="EMBL" id="MBP1997065.1"/>
    </source>
</evidence>
<organism evidence="2 3">
    <name type="scientific">Paenibacillus eucommiae</name>
    <dbReference type="NCBI Taxonomy" id="1355755"/>
    <lineage>
        <taxon>Bacteria</taxon>
        <taxon>Bacillati</taxon>
        <taxon>Bacillota</taxon>
        <taxon>Bacilli</taxon>
        <taxon>Bacillales</taxon>
        <taxon>Paenibacillaceae</taxon>
        <taxon>Paenibacillus</taxon>
    </lineage>
</organism>
<accession>A0ABS4JB75</accession>
<evidence type="ECO:0000313" key="3">
    <source>
        <dbReference type="Proteomes" id="UP001519287"/>
    </source>
</evidence>
<keyword evidence="1" id="KW-0472">Membrane</keyword>
<feature type="transmembrane region" description="Helical" evidence="1">
    <location>
        <begin position="20"/>
        <end position="36"/>
    </location>
</feature>
<name>A0ABS4JB75_9BACL</name>
<dbReference type="EMBL" id="JAGGLB010000068">
    <property type="protein sequence ID" value="MBP1997065.1"/>
    <property type="molecule type" value="Genomic_DNA"/>
</dbReference>
<keyword evidence="1" id="KW-1133">Transmembrane helix</keyword>
<dbReference type="RefSeq" id="WP_209980036.1">
    <property type="nucleotide sequence ID" value="NZ_JAGGLB010000068.1"/>
</dbReference>
<sequence>MGSLDGGDLLAGKGAGDEKLRVAATLVMFFIVKSMWSHQILILTMKNIVKVPFFSPIRWRKIVCVPKIGVFPRQKW</sequence>
<keyword evidence="1" id="KW-0812">Transmembrane</keyword>
<keyword evidence="3" id="KW-1185">Reference proteome</keyword>
<reference evidence="2 3" key="1">
    <citation type="submission" date="2021-03" db="EMBL/GenBank/DDBJ databases">
        <title>Genomic Encyclopedia of Type Strains, Phase IV (KMG-IV): sequencing the most valuable type-strain genomes for metagenomic binning, comparative biology and taxonomic classification.</title>
        <authorList>
            <person name="Goeker M."/>
        </authorList>
    </citation>
    <scope>NUCLEOTIDE SEQUENCE [LARGE SCALE GENOMIC DNA]</scope>
    <source>
        <strain evidence="2 3">DSM 26048</strain>
    </source>
</reference>
<gene>
    <name evidence="2" type="ORF">J2Z66_008743</name>
</gene>
<dbReference type="Proteomes" id="UP001519287">
    <property type="component" value="Unassembled WGS sequence"/>
</dbReference>